<sequence length="532" mass="58886">MFFYSSALVGAALLLQQVQGHQSHPIAIPDISKDSSPVSRDLQSFSLEFAYFPDFAGNKSHPNEFTKALLDNFEKITGVLPKVRVGGTTQDHSTYVSDQKESIHLIYKDPSDDQPERVTYGPGFFESYHTLGNIQYIHGLNLNESDPTHLGAATTQACKSIGSKLHLLELGNEFNLSPIMYRSPNYTIEDYVREWNAKSAYVRVTVQKACGGSFPGFMAPSFLLLDGVDMTPLLDQFPGDVTQGPMLHFVDPATTAEKLFNEDSYDKKSLIKELGFHHYMGLNMEAIPDTPSDLQKILMNHTNVVEALKTHVERAQNLSYLGHPYVISETNSIGFQGRNGQSDVFGSALWVVDFSLWAAQNNIERLHFHQGLDYRYGAWQPVQGKKQAPTTRAPYYGHIMVASTIGSSDDARVANIPLQSDTESAYAVYNGNKLSKLVVLNLKAFNHTESPRPSKTYTFQVPNEFTGAKIERLTAPGSDSLDGITFGGVSYDYDLQQGKPVIIDPQHEQAVFQDGVVSITVPDSSAVLLTLK</sequence>
<dbReference type="InterPro" id="IPR017853">
    <property type="entry name" value="GH"/>
</dbReference>
<dbReference type="AlphaFoldDB" id="A0A9W9RX46"/>
<dbReference type="RefSeq" id="XP_056576940.1">
    <property type="nucleotide sequence ID" value="XM_056726089.1"/>
</dbReference>
<dbReference type="GeneID" id="81465272"/>
<evidence type="ECO:0000259" key="2">
    <source>
        <dbReference type="Pfam" id="PF16862"/>
    </source>
</evidence>
<proteinExistence type="predicted"/>
<dbReference type="Gene3D" id="2.60.40.1180">
    <property type="entry name" value="Golgi alpha-mannosidase II"/>
    <property type="match status" value="1"/>
</dbReference>
<name>A0A9W9RX46_9EURO</name>
<dbReference type="InterPro" id="IPR052974">
    <property type="entry name" value="GH79_Enzymes"/>
</dbReference>
<gene>
    <name evidence="3" type="ORF">N7517_008359</name>
</gene>
<feature type="chain" id="PRO_5040735347" description="Beta-glucuronidase C-terminal domain-containing protein" evidence="1">
    <location>
        <begin position="21"/>
        <end position="532"/>
    </location>
</feature>
<dbReference type="InterPro" id="IPR031728">
    <property type="entry name" value="GlcAase_C"/>
</dbReference>
<dbReference type="Proteomes" id="UP001147752">
    <property type="component" value="Unassembled WGS sequence"/>
</dbReference>
<keyword evidence="1" id="KW-0732">Signal</keyword>
<evidence type="ECO:0000256" key="1">
    <source>
        <dbReference type="SAM" id="SignalP"/>
    </source>
</evidence>
<protein>
    <recommendedName>
        <fullName evidence="2">Beta-glucuronidase C-terminal domain-containing protein</fullName>
    </recommendedName>
</protein>
<keyword evidence="4" id="KW-1185">Reference proteome</keyword>
<comment type="caution">
    <text evidence="3">The sequence shown here is derived from an EMBL/GenBank/DDBJ whole genome shotgun (WGS) entry which is preliminary data.</text>
</comment>
<dbReference type="PANTHER" id="PTHR36183:SF2">
    <property type="entry name" value="BETA-GLUCURONIDASE C-TERMINAL DOMAIN-CONTAINING PROTEIN"/>
    <property type="match status" value="1"/>
</dbReference>
<dbReference type="InterPro" id="IPR013780">
    <property type="entry name" value="Glyco_hydro_b"/>
</dbReference>
<evidence type="ECO:0000313" key="3">
    <source>
        <dbReference type="EMBL" id="KAJ5365473.1"/>
    </source>
</evidence>
<reference evidence="3" key="2">
    <citation type="journal article" date="2023" name="IMA Fungus">
        <title>Comparative genomic study of the Penicillium genus elucidates a diverse pangenome and 15 lateral gene transfer events.</title>
        <authorList>
            <person name="Petersen C."/>
            <person name="Sorensen T."/>
            <person name="Nielsen M.R."/>
            <person name="Sondergaard T.E."/>
            <person name="Sorensen J.L."/>
            <person name="Fitzpatrick D.A."/>
            <person name="Frisvad J.C."/>
            <person name="Nielsen K.L."/>
        </authorList>
    </citation>
    <scope>NUCLEOTIDE SEQUENCE</scope>
    <source>
        <strain evidence="3">IBT 3081</strain>
    </source>
</reference>
<dbReference type="SUPFAM" id="SSF51445">
    <property type="entry name" value="(Trans)glycosidases"/>
    <property type="match status" value="1"/>
</dbReference>
<dbReference type="Pfam" id="PF16862">
    <property type="entry name" value="Glyco_hydro_79C"/>
    <property type="match status" value="1"/>
</dbReference>
<feature type="signal peptide" evidence="1">
    <location>
        <begin position="1"/>
        <end position="20"/>
    </location>
</feature>
<organism evidence="3 4">
    <name type="scientific">Penicillium concentricum</name>
    <dbReference type="NCBI Taxonomy" id="293559"/>
    <lineage>
        <taxon>Eukaryota</taxon>
        <taxon>Fungi</taxon>
        <taxon>Dikarya</taxon>
        <taxon>Ascomycota</taxon>
        <taxon>Pezizomycotina</taxon>
        <taxon>Eurotiomycetes</taxon>
        <taxon>Eurotiomycetidae</taxon>
        <taxon>Eurotiales</taxon>
        <taxon>Aspergillaceae</taxon>
        <taxon>Penicillium</taxon>
    </lineage>
</organism>
<feature type="domain" description="Beta-glucuronidase C-terminal" evidence="2">
    <location>
        <begin position="425"/>
        <end position="528"/>
    </location>
</feature>
<dbReference type="PANTHER" id="PTHR36183">
    <property type="entry name" value="BETA-GLUCURONIDASE"/>
    <property type="match status" value="1"/>
</dbReference>
<accession>A0A9W9RX46</accession>
<dbReference type="EMBL" id="JAPZBT010000003">
    <property type="protein sequence ID" value="KAJ5365473.1"/>
    <property type="molecule type" value="Genomic_DNA"/>
</dbReference>
<reference evidence="3" key="1">
    <citation type="submission" date="2022-12" db="EMBL/GenBank/DDBJ databases">
        <authorList>
            <person name="Petersen C."/>
        </authorList>
    </citation>
    <scope>NUCLEOTIDE SEQUENCE</scope>
    <source>
        <strain evidence="3">IBT 3081</strain>
    </source>
</reference>
<evidence type="ECO:0000313" key="4">
    <source>
        <dbReference type="Proteomes" id="UP001147752"/>
    </source>
</evidence>
<dbReference type="OrthoDB" id="2831684at2759"/>
<dbReference type="Gene3D" id="3.20.20.80">
    <property type="entry name" value="Glycosidases"/>
    <property type="match status" value="1"/>
</dbReference>